<sequence length="528" mass="58637">MNRRSGPAVSRRGFLALTGGLGLVVLGGSGCASVFGENAGALLRSDLPLPEPFRVGLPIPAIAEPVRSEDGTDYYELVQRAAAQEIVPGTTTTIWGFDGTFPGPTFRVRAGQRSVVTLRNELPVPTSTHLHGGVTPPDSDGYATDLVVPADYPHDPRRHSHDVMQVPPEAWTLHEEVKEHEYPLEQRAATLWYHDHRMDFSAPQVWRGLLGAFLLHDDEEDALGLPSGDKDVPLLICDRAFGADGEFKYPSLDATLTSVPGVEPDYHSGVQGDVVLVNGAPWPVLEVANTKYRFRLVNASNARRYRFGLSPAPENGPAFVQIGTDQGLLAAPVDRDEFDAAPAERFDVVIDFSAYPVGTQVVLENLLGEEGTRQVMRFDVVREEADETEIPERLSEIERLTRDEAVAERDFDFRLTTVNGHQTWTINGEPFDPMSNMATPALDTVELWRFTSDFHHPVHIHLAHFQVLTRNGAEPEPAEQGWKDTVDVRPYEVLEVLVRFSGFRGRYLVHCHNLEHEDMAMMVNFEVV</sequence>
<evidence type="ECO:0000259" key="11">
    <source>
        <dbReference type="Pfam" id="PF07732"/>
    </source>
</evidence>
<dbReference type="RefSeq" id="WP_093941151.1">
    <property type="nucleotide sequence ID" value="NZ_CP022521.1"/>
</dbReference>
<evidence type="ECO:0000256" key="3">
    <source>
        <dbReference type="ARBA" id="ARBA00022723"/>
    </source>
</evidence>
<dbReference type="InterPro" id="IPR008972">
    <property type="entry name" value="Cupredoxin"/>
</dbReference>
<dbReference type="Proteomes" id="UP000204221">
    <property type="component" value="Chromosome"/>
</dbReference>
<dbReference type="Gene3D" id="2.60.40.420">
    <property type="entry name" value="Cupredoxins - blue copper proteins"/>
    <property type="match status" value="3"/>
</dbReference>
<evidence type="ECO:0000256" key="8">
    <source>
        <dbReference type="ARBA" id="ARBA00043090"/>
    </source>
</evidence>
<keyword evidence="12" id="KW-0946">Virion</keyword>
<feature type="domain" description="Plastocyanin-like" evidence="11">
    <location>
        <begin position="176"/>
        <end position="219"/>
    </location>
</feature>
<dbReference type="GO" id="GO:0005507">
    <property type="term" value="F:copper ion binding"/>
    <property type="evidence" value="ECO:0007669"/>
    <property type="project" value="InterPro"/>
</dbReference>
<dbReference type="InterPro" id="IPR006311">
    <property type="entry name" value="TAT_signal"/>
</dbReference>
<dbReference type="OrthoDB" id="345021at2"/>
<dbReference type="KEGG" id="ahg:AHOG_10205"/>
<evidence type="ECO:0000259" key="10">
    <source>
        <dbReference type="Pfam" id="PF07731"/>
    </source>
</evidence>
<comment type="catalytic activity">
    <reaction evidence="9">
        <text>4 Cu(+) + O2 + 4 H(+) = 4 Cu(2+) + 2 H2O</text>
        <dbReference type="Rhea" id="RHEA:30083"/>
        <dbReference type="ChEBI" id="CHEBI:15377"/>
        <dbReference type="ChEBI" id="CHEBI:15378"/>
        <dbReference type="ChEBI" id="CHEBI:15379"/>
        <dbReference type="ChEBI" id="CHEBI:29036"/>
        <dbReference type="ChEBI" id="CHEBI:49552"/>
        <dbReference type="EC" id="1.16.3.4"/>
    </reaction>
    <physiologicalReaction direction="left-to-right" evidence="9">
        <dbReference type="Rhea" id="RHEA:30084"/>
    </physiologicalReaction>
</comment>
<evidence type="ECO:0000313" key="13">
    <source>
        <dbReference type="Proteomes" id="UP000204221"/>
    </source>
</evidence>
<evidence type="ECO:0000256" key="5">
    <source>
        <dbReference type="ARBA" id="ARBA00038978"/>
    </source>
</evidence>
<keyword evidence="3" id="KW-0479">Metal-binding</keyword>
<organism evidence="12 13">
    <name type="scientific">Actinoalloteichus hoggarensis</name>
    <dbReference type="NCBI Taxonomy" id="1470176"/>
    <lineage>
        <taxon>Bacteria</taxon>
        <taxon>Bacillati</taxon>
        <taxon>Actinomycetota</taxon>
        <taxon>Actinomycetes</taxon>
        <taxon>Pseudonocardiales</taxon>
        <taxon>Pseudonocardiaceae</taxon>
        <taxon>Actinoalloteichus</taxon>
    </lineage>
</organism>
<keyword evidence="13" id="KW-1185">Reference proteome</keyword>
<keyword evidence="4" id="KW-0560">Oxidoreductase</keyword>
<evidence type="ECO:0000256" key="6">
    <source>
        <dbReference type="ARBA" id="ARBA00041027"/>
    </source>
</evidence>
<dbReference type="EMBL" id="CP022521">
    <property type="protein sequence ID" value="ASO19684.1"/>
    <property type="molecule type" value="Genomic_DNA"/>
</dbReference>
<evidence type="ECO:0000313" key="12">
    <source>
        <dbReference type="EMBL" id="ASO19684.1"/>
    </source>
</evidence>
<feature type="domain" description="Plastocyanin-like" evidence="10">
    <location>
        <begin position="414"/>
        <end position="527"/>
    </location>
</feature>
<dbReference type="EC" id="1.16.3.4" evidence="5"/>
<dbReference type="PANTHER" id="PTHR48267">
    <property type="entry name" value="CUPREDOXIN SUPERFAMILY PROTEIN"/>
    <property type="match status" value="1"/>
</dbReference>
<dbReference type="PROSITE" id="PS51257">
    <property type="entry name" value="PROKAR_LIPOPROTEIN"/>
    <property type="match status" value="1"/>
</dbReference>
<reference evidence="12 13" key="1">
    <citation type="submission" date="2017-07" db="EMBL/GenBank/DDBJ databases">
        <title>Complete genome sequence of Actinoalloteichus hoggarensis DSM 45943, type strain of Actinoalloteichus hoggarensis.</title>
        <authorList>
            <person name="Ruckert C."/>
            <person name="Nouioui I."/>
            <person name="Willmese J."/>
            <person name="van Wezel G."/>
            <person name="Klenk H.-P."/>
            <person name="Kalinowski J."/>
            <person name="Zotchev S.B."/>
        </authorList>
    </citation>
    <scope>NUCLEOTIDE SEQUENCE [LARGE SCALE GENOMIC DNA]</scope>
    <source>
        <strain evidence="12 13">DSM 45943</strain>
    </source>
</reference>
<dbReference type="Pfam" id="PF07731">
    <property type="entry name" value="Cu-oxidase_2"/>
    <property type="match status" value="1"/>
</dbReference>
<dbReference type="AlphaFoldDB" id="A0A221W1L6"/>
<keyword evidence="12" id="KW-0167">Capsid protein</keyword>
<dbReference type="PROSITE" id="PS00080">
    <property type="entry name" value="MULTICOPPER_OXIDASE2"/>
    <property type="match status" value="1"/>
</dbReference>
<evidence type="ECO:0000256" key="1">
    <source>
        <dbReference type="ARBA" id="ARBA00010609"/>
    </source>
</evidence>
<dbReference type="PROSITE" id="PS51318">
    <property type="entry name" value="TAT"/>
    <property type="match status" value="1"/>
</dbReference>
<feature type="domain" description="Plastocyanin-like" evidence="11">
    <location>
        <begin position="88"/>
        <end position="142"/>
    </location>
</feature>
<dbReference type="InterPro" id="IPR045087">
    <property type="entry name" value="Cu-oxidase_fam"/>
</dbReference>
<accession>A0A221W1L6</accession>
<dbReference type="InterPro" id="IPR011706">
    <property type="entry name" value="Cu-oxidase_C"/>
</dbReference>
<proteinExistence type="inferred from homology"/>
<gene>
    <name evidence="12" type="primary">cotA1</name>
    <name evidence="12" type="ORF">AHOG_10205</name>
</gene>
<dbReference type="InterPro" id="IPR002355">
    <property type="entry name" value="Cu_oxidase_Cu_BS"/>
</dbReference>
<evidence type="ECO:0000256" key="9">
    <source>
        <dbReference type="ARBA" id="ARBA00048092"/>
    </source>
</evidence>
<comment type="similarity">
    <text evidence="1">Belongs to the multicopper oxidase family.</text>
</comment>
<protein>
    <recommendedName>
        <fullName evidence="6">Multicopper oxidase CueO</fullName>
        <ecNumber evidence="5">1.16.3.4</ecNumber>
    </recommendedName>
    <alternativeName>
        <fullName evidence="7">Copper efflux oxidase</fullName>
    </alternativeName>
    <alternativeName>
        <fullName evidence="8">Cuprous oxidase</fullName>
    </alternativeName>
</protein>
<evidence type="ECO:0000256" key="4">
    <source>
        <dbReference type="ARBA" id="ARBA00023002"/>
    </source>
</evidence>
<comment type="subunit">
    <text evidence="2">Monomer.</text>
</comment>
<dbReference type="Pfam" id="PF07732">
    <property type="entry name" value="Cu-oxidase_3"/>
    <property type="match status" value="2"/>
</dbReference>
<evidence type="ECO:0000256" key="2">
    <source>
        <dbReference type="ARBA" id="ARBA00011245"/>
    </source>
</evidence>
<name>A0A221W1L6_9PSEU</name>
<dbReference type="PANTHER" id="PTHR48267:SF1">
    <property type="entry name" value="BILIRUBIN OXIDASE"/>
    <property type="match status" value="1"/>
</dbReference>
<dbReference type="SUPFAM" id="SSF49503">
    <property type="entry name" value="Cupredoxins"/>
    <property type="match status" value="3"/>
</dbReference>
<dbReference type="GO" id="GO:0016491">
    <property type="term" value="F:oxidoreductase activity"/>
    <property type="evidence" value="ECO:0007669"/>
    <property type="project" value="UniProtKB-KW"/>
</dbReference>
<evidence type="ECO:0000256" key="7">
    <source>
        <dbReference type="ARBA" id="ARBA00042896"/>
    </source>
</evidence>
<dbReference type="InterPro" id="IPR011707">
    <property type="entry name" value="Cu-oxidase-like_N"/>
</dbReference>